<keyword evidence="3" id="KW-0012">Acyltransferase</keyword>
<comment type="caution">
    <text evidence="3">The sequence shown here is derived from an EMBL/GenBank/DDBJ whole genome shotgun (WGS) entry which is preliminary data.</text>
</comment>
<accession>A0ABV6SDC4</accession>
<dbReference type="PANTHER" id="PTHR23028:SF134">
    <property type="entry name" value="PUTATIVE (AFU_ORTHOLOGUE AFUA_4G08520)-RELATED"/>
    <property type="match status" value="1"/>
</dbReference>
<evidence type="ECO:0000256" key="1">
    <source>
        <dbReference type="SAM" id="Phobius"/>
    </source>
</evidence>
<feature type="transmembrane region" description="Helical" evidence="1">
    <location>
        <begin position="81"/>
        <end position="114"/>
    </location>
</feature>
<keyword evidence="1" id="KW-1133">Transmembrane helix</keyword>
<feature type="transmembrane region" description="Helical" evidence="1">
    <location>
        <begin position="134"/>
        <end position="153"/>
    </location>
</feature>
<keyword evidence="3" id="KW-0808">Transferase</keyword>
<dbReference type="Proteomes" id="UP001589858">
    <property type="component" value="Unassembled WGS sequence"/>
</dbReference>
<keyword evidence="4" id="KW-1185">Reference proteome</keyword>
<gene>
    <name evidence="3" type="ORF">ACFFF8_22005</name>
</gene>
<dbReference type="EMBL" id="JBHLTM010000085">
    <property type="protein sequence ID" value="MFC0687265.1"/>
    <property type="molecule type" value="Genomic_DNA"/>
</dbReference>
<protein>
    <submittedName>
        <fullName evidence="3">Acyltransferase family protein</fullName>
        <ecNumber evidence="3">2.3.-.-</ecNumber>
    </submittedName>
</protein>
<dbReference type="GO" id="GO:0016746">
    <property type="term" value="F:acyltransferase activity"/>
    <property type="evidence" value="ECO:0007669"/>
    <property type="project" value="UniProtKB-KW"/>
</dbReference>
<dbReference type="Pfam" id="PF01757">
    <property type="entry name" value="Acyl_transf_3"/>
    <property type="match status" value="1"/>
</dbReference>
<name>A0ABV6SDC4_9SPHN</name>
<proteinExistence type="predicted"/>
<dbReference type="EC" id="2.3.-.-" evidence="3"/>
<feature type="transmembrane region" description="Helical" evidence="1">
    <location>
        <begin position="281"/>
        <end position="298"/>
    </location>
</feature>
<organism evidence="3 4">
    <name type="scientific">Novosphingobium clariflavum</name>
    <dbReference type="NCBI Taxonomy" id="2029884"/>
    <lineage>
        <taxon>Bacteria</taxon>
        <taxon>Pseudomonadati</taxon>
        <taxon>Pseudomonadota</taxon>
        <taxon>Alphaproteobacteria</taxon>
        <taxon>Sphingomonadales</taxon>
        <taxon>Sphingomonadaceae</taxon>
        <taxon>Novosphingobium</taxon>
    </lineage>
</organism>
<dbReference type="InterPro" id="IPR002656">
    <property type="entry name" value="Acyl_transf_3_dom"/>
</dbReference>
<keyword evidence="1" id="KW-0472">Membrane</keyword>
<sequence>MAERDSTGHFGGLDGLRGVAAMAVAANHAYRLLGFQLLAHGYMAVDFFFMLSGFVISHAYQERLGRDMTLARFVQARVDRLYPMVILGVGAGALALGMGLGWQAVLPAALLQFLLLPAPFLHAYDDFIWPLNPPAWSLFWEVLASLAFGLFLFRASNRVLAGIFVGFALWLGAVALRWSTVEVGYVAANALEGLPRTAVSFTLGMLLWRCCKAGLLGRFRDRPAPGLWLIAALLTAVFLIPGRSGYVDMLLILVILPGLLLAGVLSGAASGVWRWAGRISYPLYLVHFPILFALQPFLRSEMRAAERGLWFAGYLAAALLAGWLAAVCWDEPVRRALRRWRKTRAAAPGGMVPVRPGR</sequence>
<keyword evidence="1" id="KW-0812">Transmembrane</keyword>
<evidence type="ECO:0000313" key="4">
    <source>
        <dbReference type="Proteomes" id="UP001589858"/>
    </source>
</evidence>
<evidence type="ECO:0000259" key="2">
    <source>
        <dbReference type="Pfam" id="PF01757"/>
    </source>
</evidence>
<reference evidence="3 4" key="1">
    <citation type="submission" date="2024-09" db="EMBL/GenBank/DDBJ databases">
        <authorList>
            <person name="Sun Q."/>
            <person name="Mori K."/>
        </authorList>
    </citation>
    <scope>NUCLEOTIDE SEQUENCE [LARGE SCALE GENOMIC DNA]</scope>
    <source>
        <strain evidence="3 4">CICC 11035S</strain>
    </source>
</reference>
<dbReference type="RefSeq" id="WP_267219806.1">
    <property type="nucleotide sequence ID" value="NZ_JAPCWC010000005.1"/>
</dbReference>
<feature type="transmembrane region" description="Helical" evidence="1">
    <location>
        <begin position="160"/>
        <end position="178"/>
    </location>
</feature>
<dbReference type="PANTHER" id="PTHR23028">
    <property type="entry name" value="ACETYLTRANSFERASE"/>
    <property type="match status" value="1"/>
</dbReference>
<feature type="domain" description="Acyltransferase 3" evidence="2">
    <location>
        <begin position="12"/>
        <end position="326"/>
    </location>
</feature>
<feature type="transmembrane region" description="Helical" evidence="1">
    <location>
        <begin position="227"/>
        <end position="244"/>
    </location>
</feature>
<feature type="transmembrane region" description="Helical" evidence="1">
    <location>
        <begin position="198"/>
        <end position="215"/>
    </location>
</feature>
<feature type="transmembrane region" description="Helical" evidence="1">
    <location>
        <begin position="310"/>
        <end position="329"/>
    </location>
</feature>
<feature type="transmembrane region" description="Helical" evidence="1">
    <location>
        <begin position="250"/>
        <end position="269"/>
    </location>
</feature>
<dbReference type="InterPro" id="IPR050879">
    <property type="entry name" value="Acyltransferase_3"/>
</dbReference>
<evidence type="ECO:0000313" key="3">
    <source>
        <dbReference type="EMBL" id="MFC0687265.1"/>
    </source>
</evidence>
<feature type="transmembrane region" description="Helical" evidence="1">
    <location>
        <begin position="39"/>
        <end position="60"/>
    </location>
</feature>